<evidence type="ECO:0000313" key="3">
    <source>
        <dbReference type="Proteomes" id="UP001327027"/>
    </source>
</evidence>
<dbReference type="Gene3D" id="2.40.30.170">
    <property type="match status" value="1"/>
</dbReference>
<comment type="similarity">
    <text evidence="1">Belongs to the membrane fusion protein (MFP) (TC 8.A.1) family.</text>
</comment>
<organism evidence="2 3">
    <name type="scientific">Aquimarina gracilis</name>
    <dbReference type="NCBI Taxonomy" id="874422"/>
    <lineage>
        <taxon>Bacteria</taxon>
        <taxon>Pseudomonadati</taxon>
        <taxon>Bacteroidota</taxon>
        <taxon>Flavobacteriia</taxon>
        <taxon>Flavobacteriales</taxon>
        <taxon>Flavobacteriaceae</taxon>
        <taxon>Aquimarina</taxon>
    </lineage>
</organism>
<dbReference type="InterPro" id="IPR006143">
    <property type="entry name" value="RND_pump_MFP"/>
</dbReference>
<proteinExistence type="inferred from homology"/>
<dbReference type="NCBIfam" id="TIGR01730">
    <property type="entry name" value="RND_mfp"/>
    <property type="match status" value="1"/>
</dbReference>
<protein>
    <submittedName>
        <fullName evidence="2">Efflux RND transporter periplasmic adaptor subunit</fullName>
    </submittedName>
</protein>
<gene>
    <name evidence="2" type="ORF">U6A24_02270</name>
</gene>
<sequence length="356" mass="40263">MIKSKCIVLLIFLLSISCKRNKGSGGTDNLEAKEEILKVEYNKVKTKKVLYKDFNLGLKTRGKVFAQKKVGLKFKLDEKISKIYVSNGKKVSNSQIIALQENTTYKNKVIKAKEQLERAKIDVEDILIGFNYALRDSSNIPKPILEMAKNRSNYNTAISNLNEANIEFASTILKSPINGIVANLETKTHSYPDNTEPFCIIIDNSVLEVEFSIIEDDYVFLSKGQPIEISTLLDEEVFKGVITEINPMVDENGMIKAKGVIKDVPSYIIDGMNVNIIIKKVIPNKLYVPKESVVLRDNKKVVFTYKEGKAIWNYVETSLENYEFVVVEKGLKKDDEVIYSGNVNLAHYSNVVKQNE</sequence>
<accession>A0ABU5ZQA7</accession>
<name>A0ABU5ZQA7_9FLAO</name>
<evidence type="ECO:0000313" key="2">
    <source>
        <dbReference type="EMBL" id="MEB3344264.1"/>
    </source>
</evidence>
<dbReference type="SUPFAM" id="SSF111369">
    <property type="entry name" value="HlyD-like secretion proteins"/>
    <property type="match status" value="1"/>
</dbReference>
<comment type="caution">
    <text evidence="2">The sequence shown here is derived from an EMBL/GenBank/DDBJ whole genome shotgun (WGS) entry which is preliminary data.</text>
</comment>
<dbReference type="PANTHER" id="PTHR30469">
    <property type="entry name" value="MULTIDRUG RESISTANCE PROTEIN MDTA"/>
    <property type="match status" value="1"/>
</dbReference>
<dbReference type="PROSITE" id="PS51257">
    <property type="entry name" value="PROKAR_LIPOPROTEIN"/>
    <property type="match status" value="1"/>
</dbReference>
<reference evidence="2 3" key="1">
    <citation type="journal article" date="2013" name="Int. J. Syst. Evol. Microbiol.">
        <title>Aquimarina gracilis sp. nov., isolated from the gut microflora of a mussel, Mytilus coruscus, and emended description of Aquimarina spongiae.</title>
        <authorList>
            <person name="Park S.C."/>
            <person name="Choe H.N."/>
            <person name="Baik K.S."/>
            <person name="Seong C.N."/>
        </authorList>
    </citation>
    <scope>NUCLEOTIDE SEQUENCE [LARGE SCALE GENOMIC DNA]</scope>
    <source>
        <strain evidence="2 3">PSC32</strain>
    </source>
</reference>
<dbReference type="Proteomes" id="UP001327027">
    <property type="component" value="Unassembled WGS sequence"/>
</dbReference>
<keyword evidence="3" id="KW-1185">Reference proteome</keyword>
<dbReference type="RefSeq" id="WP_324178313.1">
    <property type="nucleotide sequence ID" value="NZ_BAABAW010000016.1"/>
</dbReference>
<evidence type="ECO:0000256" key="1">
    <source>
        <dbReference type="ARBA" id="ARBA00009477"/>
    </source>
</evidence>
<dbReference type="EMBL" id="JAYKLX010000001">
    <property type="protein sequence ID" value="MEB3344264.1"/>
    <property type="molecule type" value="Genomic_DNA"/>
</dbReference>
<dbReference type="Gene3D" id="2.40.420.20">
    <property type="match status" value="1"/>
</dbReference>